<dbReference type="Proteomes" id="UP000886740">
    <property type="component" value="Unassembled WGS sequence"/>
</dbReference>
<evidence type="ECO:0000256" key="1">
    <source>
        <dbReference type="SAM" id="MobiDB-lite"/>
    </source>
</evidence>
<feature type="domain" description="Putative auto-transporter adhesin head GIN" evidence="3">
    <location>
        <begin position="67"/>
        <end position="255"/>
    </location>
</feature>
<reference evidence="4" key="1">
    <citation type="journal article" date="2021" name="PeerJ">
        <title>Extensive microbial diversity within the chicken gut microbiome revealed by metagenomics and culture.</title>
        <authorList>
            <person name="Gilroy R."/>
            <person name="Ravi A."/>
            <person name="Getino M."/>
            <person name="Pursley I."/>
            <person name="Horton D.L."/>
            <person name="Alikhan N.F."/>
            <person name="Baker D."/>
            <person name="Gharbi K."/>
            <person name="Hall N."/>
            <person name="Watson M."/>
            <person name="Adriaenssens E.M."/>
            <person name="Foster-Nyarko E."/>
            <person name="Jarju S."/>
            <person name="Secka A."/>
            <person name="Antonio M."/>
            <person name="Oren A."/>
            <person name="Chaudhuri R.R."/>
            <person name="La Ragione R."/>
            <person name="Hildebrand F."/>
            <person name="Pallen M.J."/>
        </authorList>
    </citation>
    <scope>NUCLEOTIDE SEQUENCE</scope>
    <source>
        <strain evidence="4">ChiGjej6B6-14162</strain>
    </source>
</reference>
<name>A0A9D2BFL6_9BACT</name>
<accession>A0A9D2BFL6</accession>
<protein>
    <submittedName>
        <fullName evidence="4">DUF2807 domain-containing protein</fullName>
    </submittedName>
</protein>
<feature type="chain" id="PRO_5038973060" evidence="2">
    <location>
        <begin position="21"/>
        <end position="273"/>
    </location>
</feature>
<feature type="region of interest" description="Disordered" evidence="1">
    <location>
        <begin position="254"/>
        <end position="273"/>
    </location>
</feature>
<dbReference type="PANTHER" id="PTHR39200:SF1">
    <property type="entry name" value="AUTO-TRANSPORTER ADHESIN HEAD GIN DOMAIN-CONTAINING PROTEIN-RELATED"/>
    <property type="match status" value="1"/>
</dbReference>
<evidence type="ECO:0000256" key="2">
    <source>
        <dbReference type="SAM" id="SignalP"/>
    </source>
</evidence>
<gene>
    <name evidence="4" type="ORF">H9977_00185</name>
</gene>
<keyword evidence="2" id="KW-0732">Signal</keyword>
<dbReference type="PANTHER" id="PTHR39200">
    <property type="entry name" value="HYPOTHETICAL EXPORTED PROTEIN"/>
    <property type="match status" value="1"/>
</dbReference>
<organism evidence="4 5">
    <name type="scientific">Candidatus Parabacteroides intestinipullorum</name>
    <dbReference type="NCBI Taxonomy" id="2838723"/>
    <lineage>
        <taxon>Bacteria</taxon>
        <taxon>Pseudomonadati</taxon>
        <taxon>Bacteroidota</taxon>
        <taxon>Bacteroidia</taxon>
        <taxon>Bacteroidales</taxon>
        <taxon>Tannerellaceae</taxon>
        <taxon>Parabacteroides</taxon>
    </lineage>
</organism>
<sequence>MKNGVLMFLALCLSACASQAKLVEGNGHVVTREIPVEAFDEIHIGPSITNSGLLYNGENQKKRPEFRYSQEARKVLVVTADENLFSELDIRVRDGELTIRTKDNVRIRPSRLLIEGGSDRLNEVSISGSTRFSCMTSFEGDLLEVSVSGSGVADFPQSARLSNADLSVSGSGLVSLGQLTCERVDGQVSGSGCVRLKGEGQEIDYSVSGSGKVDGSDYHAKQGDCSVSGSGSIEVYASEELDLSVSGSGKIRYDGPANVRQSKSGSGLIQKAF</sequence>
<evidence type="ECO:0000259" key="3">
    <source>
        <dbReference type="Pfam" id="PF10988"/>
    </source>
</evidence>
<comment type="caution">
    <text evidence="4">The sequence shown here is derived from an EMBL/GenBank/DDBJ whole genome shotgun (WGS) entry which is preliminary data.</text>
</comment>
<dbReference type="EMBL" id="DXEL01000003">
    <property type="protein sequence ID" value="HIX73469.1"/>
    <property type="molecule type" value="Genomic_DNA"/>
</dbReference>
<dbReference type="Pfam" id="PF10988">
    <property type="entry name" value="DUF2807"/>
    <property type="match status" value="1"/>
</dbReference>
<proteinExistence type="predicted"/>
<dbReference type="AlphaFoldDB" id="A0A9D2BFL6"/>
<dbReference type="InterPro" id="IPR021255">
    <property type="entry name" value="DUF2807"/>
</dbReference>
<evidence type="ECO:0000313" key="5">
    <source>
        <dbReference type="Proteomes" id="UP000886740"/>
    </source>
</evidence>
<dbReference type="Gene3D" id="2.160.20.120">
    <property type="match status" value="1"/>
</dbReference>
<reference evidence="4" key="2">
    <citation type="submission" date="2021-04" db="EMBL/GenBank/DDBJ databases">
        <authorList>
            <person name="Gilroy R."/>
        </authorList>
    </citation>
    <scope>NUCLEOTIDE SEQUENCE</scope>
    <source>
        <strain evidence="4">ChiGjej6B6-14162</strain>
    </source>
</reference>
<evidence type="ECO:0000313" key="4">
    <source>
        <dbReference type="EMBL" id="HIX73469.1"/>
    </source>
</evidence>
<feature type="signal peptide" evidence="2">
    <location>
        <begin position="1"/>
        <end position="20"/>
    </location>
</feature>